<keyword evidence="2" id="KW-0812">Transmembrane</keyword>
<protein>
    <submittedName>
        <fullName evidence="3">Uncharacterized protein</fullName>
    </submittedName>
</protein>
<keyword evidence="2" id="KW-0472">Membrane</keyword>
<evidence type="ECO:0000313" key="3">
    <source>
        <dbReference type="EMBL" id="CAD7228419.1"/>
    </source>
</evidence>
<organism evidence="3">
    <name type="scientific">Cyprideis torosa</name>
    <dbReference type="NCBI Taxonomy" id="163714"/>
    <lineage>
        <taxon>Eukaryota</taxon>
        <taxon>Metazoa</taxon>
        <taxon>Ecdysozoa</taxon>
        <taxon>Arthropoda</taxon>
        <taxon>Crustacea</taxon>
        <taxon>Oligostraca</taxon>
        <taxon>Ostracoda</taxon>
        <taxon>Podocopa</taxon>
        <taxon>Podocopida</taxon>
        <taxon>Cytherocopina</taxon>
        <taxon>Cytheroidea</taxon>
        <taxon>Cytherideidae</taxon>
        <taxon>Cyprideis</taxon>
    </lineage>
</organism>
<evidence type="ECO:0000256" key="2">
    <source>
        <dbReference type="SAM" id="Phobius"/>
    </source>
</evidence>
<dbReference type="AlphaFoldDB" id="A0A7R8ZR18"/>
<evidence type="ECO:0000256" key="1">
    <source>
        <dbReference type="SAM" id="MobiDB-lite"/>
    </source>
</evidence>
<keyword evidence="2" id="KW-1133">Transmembrane helix</keyword>
<feature type="region of interest" description="Disordered" evidence="1">
    <location>
        <begin position="1"/>
        <end position="51"/>
    </location>
</feature>
<sequence>MNQLAVPGSWTRTGGMSVSSPTSLQGIGGPSVSRHTGPFENRSPEFEGPSPALRKELARHIRRLFSPEADDVEVLEDAALELEHPQKQEKEDPESIVAGCVVDTSVEARHDSTGHGRWPVTVNRKKIPTKCSRWSSVMVRQGLPFPSKGGLDLGYDRSEISLERGGLDTGCIYIRDIINYIHALLTMGGSGLFFYRGIHPLPHMIVSWITGLLCLFGAIRTDMARCDPDDIFIIVGSSFALGFFGAHFIHYDGVLWYPEAYMTAISAFQVCRIVIKSLGLLSEDL</sequence>
<accession>A0A7R8ZR18</accession>
<feature type="compositionally biased region" description="Polar residues" evidence="1">
    <location>
        <begin position="10"/>
        <end position="25"/>
    </location>
</feature>
<feature type="transmembrane region" description="Helical" evidence="2">
    <location>
        <begin position="231"/>
        <end position="249"/>
    </location>
</feature>
<feature type="transmembrane region" description="Helical" evidence="2">
    <location>
        <begin position="201"/>
        <end position="219"/>
    </location>
</feature>
<gene>
    <name evidence="3" type="ORF">CTOB1V02_LOCUS6302</name>
</gene>
<dbReference type="EMBL" id="OB661529">
    <property type="protein sequence ID" value="CAD7228419.1"/>
    <property type="molecule type" value="Genomic_DNA"/>
</dbReference>
<proteinExistence type="predicted"/>
<name>A0A7R8ZR18_9CRUS</name>
<reference evidence="3" key="1">
    <citation type="submission" date="2020-11" db="EMBL/GenBank/DDBJ databases">
        <authorList>
            <person name="Tran Van P."/>
        </authorList>
    </citation>
    <scope>NUCLEOTIDE SEQUENCE</scope>
</reference>